<accession>A0A0F9W4L6</accession>
<comment type="caution">
    <text evidence="1">The sequence shown here is derived from an EMBL/GenBank/DDBJ whole genome shotgun (WGS) entry which is preliminary data.</text>
</comment>
<proteinExistence type="predicted"/>
<dbReference type="EMBL" id="LAZR01000228">
    <property type="protein sequence ID" value="KKN80601.1"/>
    <property type="molecule type" value="Genomic_DNA"/>
</dbReference>
<name>A0A0F9W4L6_9ZZZZ</name>
<reference evidence="1" key="1">
    <citation type="journal article" date="2015" name="Nature">
        <title>Complex archaea that bridge the gap between prokaryotes and eukaryotes.</title>
        <authorList>
            <person name="Spang A."/>
            <person name="Saw J.H."/>
            <person name="Jorgensen S.L."/>
            <person name="Zaremba-Niedzwiedzka K."/>
            <person name="Martijn J."/>
            <person name="Lind A.E."/>
            <person name="van Eijk R."/>
            <person name="Schleper C."/>
            <person name="Guy L."/>
            <person name="Ettema T.J."/>
        </authorList>
    </citation>
    <scope>NUCLEOTIDE SEQUENCE</scope>
</reference>
<gene>
    <name evidence="1" type="ORF">LCGC14_0328200</name>
</gene>
<dbReference type="AlphaFoldDB" id="A0A0F9W4L6"/>
<sequence>MYKAVFKISGQEATNVSGIAYVAFNSAFIGLLIEGVEGEANLAGMTVVLGSQVIDTLGSALPAKMVWSSEVGGFFLHCSGKKVGVILLDELKAAIMVQPIVGRRSTACEVMFNASGLAVWRKGLLDQSTGTVIALTQNESLSYLPATVFVTALSAGDSQSREGVIHSLDLSPGQVDKAFALTLQQLNWLKTQAGSTMNEPEGSESTFDGLLELGEAVKTFLTNDMSMNH</sequence>
<organism evidence="1">
    <name type="scientific">marine sediment metagenome</name>
    <dbReference type="NCBI Taxonomy" id="412755"/>
    <lineage>
        <taxon>unclassified sequences</taxon>
        <taxon>metagenomes</taxon>
        <taxon>ecological metagenomes</taxon>
    </lineage>
</organism>
<protein>
    <submittedName>
        <fullName evidence="1">Uncharacterized protein</fullName>
    </submittedName>
</protein>
<evidence type="ECO:0000313" key="1">
    <source>
        <dbReference type="EMBL" id="KKN80601.1"/>
    </source>
</evidence>